<dbReference type="PROSITE" id="PS51469">
    <property type="entry name" value="SUN"/>
    <property type="match status" value="1"/>
</dbReference>
<dbReference type="PANTHER" id="PTHR12911">
    <property type="entry name" value="SAD1/UNC-84-LIKE PROTEIN-RELATED"/>
    <property type="match status" value="1"/>
</dbReference>
<evidence type="ECO:0000256" key="3">
    <source>
        <dbReference type="ARBA" id="ARBA00022989"/>
    </source>
</evidence>
<evidence type="ECO:0000256" key="5">
    <source>
        <dbReference type="SAM" id="Coils"/>
    </source>
</evidence>
<feature type="compositionally biased region" description="Basic and acidic residues" evidence="6">
    <location>
        <begin position="397"/>
        <end position="413"/>
    </location>
</feature>
<reference evidence="8 9" key="1">
    <citation type="journal article" date="2018" name="Mol. Biol. Evol.">
        <title>Broad Genomic Sampling Reveals a Smut Pathogenic Ancestry of the Fungal Clade Ustilaginomycotina.</title>
        <authorList>
            <person name="Kijpornyongpan T."/>
            <person name="Mondo S.J."/>
            <person name="Barry K."/>
            <person name="Sandor L."/>
            <person name="Lee J."/>
            <person name="Lipzen A."/>
            <person name="Pangilinan J."/>
            <person name="LaButti K."/>
            <person name="Hainaut M."/>
            <person name="Henrissat B."/>
            <person name="Grigoriev I.V."/>
            <person name="Spatafora J.W."/>
            <person name="Aime M.C."/>
        </authorList>
    </citation>
    <scope>NUCLEOTIDE SEQUENCE [LARGE SCALE GENOMIC DNA]</scope>
    <source>
        <strain evidence="8 9">MCA 4718</strain>
    </source>
</reference>
<feature type="region of interest" description="Disordered" evidence="6">
    <location>
        <begin position="1"/>
        <end position="119"/>
    </location>
</feature>
<sequence length="1112" mass="119789">MASRSRISRAGTLDRDMPFSEPAGLEGTALDADDSVGGASTSGKRRSRVEINRRVPQQSFAYGAPSDGKTKPRSSGSNGRKSIGEGASPPPLRSQSPDKSSAGRDASEPPADSTKAAAAARYADLKARKQFGANSASISGLNLVSQSSPAPRRSARLSVASGSVDADGAEVRRKAIAEIEEDLAESSGEEDEHGNTRKSSVPPAAIASSMPASNSTTTLHGRSRGPAGGTQLNSFFLRDPGRSISPAPAEERRGQMITTSSLLRGVQRPFRDPLSPSRGDADATRSSDAGDSRSYASEEAFVQRQGQQDDRETTPPARSLNWLQNLSPWRRGIAASNGPNGHVADNAQGMDASSHAARRKPRSSQDKTYHPPKDGEEDDESSEDGDGSRSKRSRRRKSDDKGHSARGGRDDNKIWSSTKTKRSRRGRNGVVDEEGDSTLEGIHGHDSDVEHEGERGARNDQSGHLGQSTAFRNLASLHRSIPPAAYKYGSLLLAGLLLASALAPSDGTSHQSMRLPLFGRRSTYTPPSRAPTDFESFVSRLVSLESTVGALSSKSVSLAHSHEQMSLRISALELSSREVKALLNKVDVTEGKTSGLTERLKTLEDVGRQLQSQLDKVERIAANAPQAQEKAQAEYQSRVDKRLQALQVELKRNQDEMAKVKASASQAESVAEKARDALKPLLEANLPAQMPVRLDKKTGKPTIEPWFYESLKSVIGQGGGSGAGEAAVPSWENFKNENEDALRALISSESGKLLAHQRSAAGGHAIISRSDFLQVLQSEIEGIKATLEETFNRNAQEMQNDILGKVRSQQALFEESGSWSKSRGPSQQQQQRGASALPSSVDLSLLQTKDGSDPTASILALIETALETYSSDRINRADYALYSAGGRIIPSMTSPSLQFSSPGSVQRSSWLSWVPGMGSSSTTEHLRSRSPVVALHHDNSPGMCWPFEGQTGQLGIHLAQPVLVTDITLEHPHASLLFGDNSAAPKEVTVSALVERAEDQRKLAAWRRRVAQEAAKRRSSQGDEEEEEGEELEMFEPSTSSNHLHLATFAYDATSTRTLQTFPVSAEARALAIPVSVLQVRVLSNHGNQRYTCLYRVRVHGEGVKRSEEGGD</sequence>
<feature type="compositionally biased region" description="Low complexity" evidence="6">
    <location>
        <begin position="144"/>
        <end position="161"/>
    </location>
</feature>
<feature type="compositionally biased region" description="Acidic residues" evidence="6">
    <location>
        <begin position="1022"/>
        <end position="1034"/>
    </location>
</feature>
<evidence type="ECO:0000256" key="4">
    <source>
        <dbReference type="ARBA" id="ARBA00023136"/>
    </source>
</evidence>
<evidence type="ECO:0000259" key="7">
    <source>
        <dbReference type="PROSITE" id="PS51469"/>
    </source>
</evidence>
<feature type="compositionally biased region" description="Basic and acidic residues" evidence="6">
    <location>
        <begin position="363"/>
        <end position="374"/>
    </location>
</feature>
<organism evidence="8 9">
    <name type="scientific">Pseudomicrostroma glucosiphilum</name>
    <dbReference type="NCBI Taxonomy" id="1684307"/>
    <lineage>
        <taxon>Eukaryota</taxon>
        <taxon>Fungi</taxon>
        <taxon>Dikarya</taxon>
        <taxon>Basidiomycota</taxon>
        <taxon>Ustilaginomycotina</taxon>
        <taxon>Exobasidiomycetes</taxon>
        <taxon>Microstromatales</taxon>
        <taxon>Microstromatales incertae sedis</taxon>
        <taxon>Pseudomicrostroma</taxon>
    </lineage>
</organism>
<feature type="compositionally biased region" description="Acidic residues" evidence="6">
    <location>
        <begin position="181"/>
        <end position="192"/>
    </location>
</feature>
<gene>
    <name evidence="8" type="ORF">BCV69DRAFT_311187</name>
</gene>
<dbReference type="EMBL" id="KZ819323">
    <property type="protein sequence ID" value="PWN22379.1"/>
    <property type="molecule type" value="Genomic_DNA"/>
</dbReference>
<dbReference type="PANTHER" id="PTHR12911:SF8">
    <property type="entry name" value="KLAROID PROTEIN-RELATED"/>
    <property type="match status" value="1"/>
</dbReference>
<dbReference type="OrthoDB" id="342281at2759"/>
<dbReference type="Proteomes" id="UP000245942">
    <property type="component" value="Unassembled WGS sequence"/>
</dbReference>
<dbReference type="STRING" id="1684307.A0A316UB38"/>
<feature type="compositionally biased region" description="Basic and acidic residues" evidence="6">
    <location>
        <begin position="279"/>
        <end position="291"/>
    </location>
</feature>
<feature type="coiled-coil region" evidence="5">
    <location>
        <begin position="600"/>
        <end position="663"/>
    </location>
</feature>
<evidence type="ECO:0000313" key="8">
    <source>
        <dbReference type="EMBL" id="PWN22379.1"/>
    </source>
</evidence>
<feature type="compositionally biased region" description="Acidic residues" evidence="6">
    <location>
        <begin position="375"/>
        <end position="385"/>
    </location>
</feature>
<feature type="domain" description="SUN" evidence="7">
    <location>
        <begin position="885"/>
        <end position="1104"/>
    </location>
</feature>
<protein>
    <recommendedName>
        <fullName evidence="7">SUN domain-containing protein</fullName>
    </recommendedName>
</protein>
<keyword evidence="9" id="KW-1185">Reference proteome</keyword>
<feature type="compositionally biased region" description="Polar residues" evidence="6">
    <location>
        <begin position="133"/>
        <end position="143"/>
    </location>
</feature>
<evidence type="ECO:0000256" key="1">
    <source>
        <dbReference type="ARBA" id="ARBA00004370"/>
    </source>
</evidence>
<dbReference type="RefSeq" id="XP_025349539.1">
    <property type="nucleotide sequence ID" value="XM_025494840.1"/>
</dbReference>
<name>A0A316UB38_9BASI</name>
<dbReference type="GeneID" id="37016574"/>
<evidence type="ECO:0000313" key="9">
    <source>
        <dbReference type="Proteomes" id="UP000245942"/>
    </source>
</evidence>
<keyword evidence="3" id="KW-1133">Transmembrane helix</keyword>
<feature type="region of interest" description="Disordered" evidence="6">
    <location>
        <begin position="814"/>
        <end position="839"/>
    </location>
</feature>
<proteinExistence type="predicted"/>
<dbReference type="GO" id="GO:0043495">
    <property type="term" value="F:protein-membrane adaptor activity"/>
    <property type="evidence" value="ECO:0007669"/>
    <property type="project" value="TreeGrafter"/>
</dbReference>
<dbReference type="AlphaFoldDB" id="A0A316UB38"/>
<dbReference type="Gene3D" id="2.60.120.260">
    <property type="entry name" value="Galactose-binding domain-like"/>
    <property type="match status" value="1"/>
</dbReference>
<keyword evidence="4" id="KW-0472">Membrane</keyword>
<keyword evidence="2" id="KW-0812">Transmembrane</keyword>
<feature type="region of interest" description="Disordered" evidence="6">
    <location>
        <begin position="1014"/>
        <end position="1038"/>
    </location>
</feature>
<dbReference type="Pfam" id="PF07738">
    <property type="entry name" value="Sad1_UNC"/>
    <property type="match status" value="2"/>
</dbReference>
<feature type="compositionally biased region" description="Basic and acidic residues" evidence="6">
    <location>
        <begin position="442"/>
        <end position="458"/>
    </location>
</feature>
<feature type="compositionally biased region" description="Low complexity" evidence="6">
    <location>
        <begin position="199"/>
        <end position="215"/>
    </location>
</feature>
<keyword evidence="5" id="KW-0175">Coiled coil</keyword>
<evidence type="ECO:0000256" key="2">
    <source>
        <dbReference type="ARBA" id="ARBA00022692"/>
    </source>
</evidence>
<feature type="region of interest" description="Disordered" evidence="6">
    <location>
        <begin position="133"/>
        <end position="168"/>
    </location>
</feature>
<evidence type="ECO:0000256" key="6">
    <source>
        <dbReference type="SAM" id="MobiDB-lite"/>
    </source>
</evidence>
<accession>A0A316UB38</accession>
<dbReference type="InterPro" id="IPR045119">
    <property type="entry name" value="SUN1-5"/>
</dbReference>
<feature type="region of interest" description="Disordered" evidence="6">
    <location>
        <begin position="181"/>
        <end position="465"/>
    </location>
</feature>
<feature type="compositionally biased region" description="Polar residues" evidence="6">
    <location>
        <begin position="814"/>
        <end position="826"/>
    </location>
</feature>
<comment type="subcellular location">
    <subcellularLocation>
        <location evidence="1">Membrane</location>
    </subcellularLocation>
</comment>
<dbReference type="GO" id="GO:0034993">
    <property type="term" value="C:meiotic nuclear membrane microtubule tethering complex"/>
    <property type="evidence" value="ECO:0007669"/>
    <property type="project" value="TreeGrafter"/>
</dbReference>
<dbReference type="InterPro" id="IPR012919">
    <property type="entry name" value="SUN_dom"/>
</dbReference>